<proteinExistence type="predicted"/>
<feature type="domain" description="AB hydrolase-1" evidence="1">
    <location>
        <begin position="79"/>
        <end position="315"/>
    </location>
</feature>
<name>F4P5D6_BATDJ</name>
<keyword evidence="3" id="KW-1185">Reference proteome</keyword>
<dbReference type="InParanoid" id="F4P5D6"/>
<gene>
    <name evidence="2" type="ORF">BATDEDRAFT_35361</name>
</gene>
<evidence type="ECO:0000313" key="2">
    <source>
        <dbReference type="EMBL" id="EGF79394.1"/>
    </source>
</evidence>
<evidence type="ECO:0000259" key="1">
    <source>
        <dbReference type="Pfam" id="PF00561"/>
    </source>
</evidence>
<dbReference type="InterPro" id="IPR029058">
    <property type="entry name" value="AB_hydrolase_fold"/>
</dbReference>
<accession>F4P5D6</accession>
<evidence type="ECO:0000313" key="3">
    <source>
        <dbReference type="Proteomes" id="UP000007241"/>
    </source>
</evidence>
<dbReference type="PANTHER" id="PTHR43798">
    <property type="entry name" value="MONOACYLGLYCEROL LIPASE"/>
    <property type="match status" value="1"/>
</dbReference>
<dbReference type="Proteomes" id="UP000007241">
    <property type="component" value="Unassembled WGS sequence"/>
</dbReference>
<dbReference type="HOGENOM" id="CLU_020336_11_0_1"/>
<reference evidence="2 3" key="1">
    <citation type="submission" date="2009-12" db="EMBL/GenBank/DDBJ databases">
        <title>The draft genome of Batrachochytrium dendrobatidis.</title>
        <authorList>
            <consortium name="US DOE Joint Genome Institute (JGI-PGF)"/>
            <person name="Kuo A."/>
            <person name="Salamov A."/>
            <person name="Schmutz J."/>
            <person name="Lucas S."/>
            <person name="Pitluck S."/>
            <person name="Rosenblum E."/>
            <person name="Stajich J."/>
            <person name="Eisen M."/>
            <person name="Grigoriev I.V."/>
        </authorList>
    </citation>
    <scope>NUCLEOTIDE SEQUENCE [LARGE SCALE GENOMIC DNA]</scope>
    <source>
        <strain evidence="3">JAM81 / FGSC 10211</strain>
    </source>
</reference>
<dbReference type="RefSeq" id="XP_006679977.1">
    <property type="nucleotide sequence ID" value="XM_006679914.1"/>
</dbReference>
<organism evidence="2 3">
    <name type="scientific">Batrachochytrium dendrobatidis (strain JAM81 / FGSC 10211)</name>
    <name type="common">Frog chytrid fungus</name>
    <dbReference type="NCBI Taxonomy" id="684364"/>
    <lineage>
        <taxon>Eukaryota</taxon>
        <taxon>Fungi</taxon>
        <taxon>Fungi incertae sedis</taxon>
        <taxon>Chytridiomycota</taxon>
        <taxon>Chytridiomycota incertae sedis</taxon>
        <taxon>Chytridiomycetes</taxon>
        <taxon>Rhizophydiales</taxon>
        <taxon>Rhizophydiales incertae sedis</taxon>
        <taxon>Batrachochytrium</taxon>
    </lineage>
</organism>
<dbReference type="PANTHER" id="PTHR43798:SF28">
    <property type="entry name" value="AB HYDROLASE-1 DOMAIN-CONTAINING PROTEIN"/>
    <property type="match status" value="1"/>
</dbReference>
<dbReference type="STRING" id="684364.F4P5D6"/>
<dbReference type="PRINTS" id="PR00111">
    <property type="entry name" value="ABHYDROLASE"/>
</dbReference>
<dbReference type="Gene3D" id="3.40.50.1820">
    <property type="entry name" value="alpha/beta hydrolase"/>
    <property type="match status" value="1"/>
</dbReference>
<dbReference type="GeneID" id="18240745"/>
<protein>
    <recommendedName>
        <fullName evidence="1">AB hydrolase-1 domain-containing protein</fullName>
    </recommendedName>
</protein>
<dbReference type="OMA" id="AGYRILC"/>
<dbReference type="EMBL" id="GL882886">
    <property type="protein sequence ID" value="EGF79394.1"/>
    <property type="molecule type" value="Genomic_DNA"/>
</dbReference>
<sequence>MTSTCGSTLLLTGLCLTVAFVYIYRKVVPHDHQPLGNLADVKSSHAIYKEKFWDSSAYADLPFGKTHYFLIGPEDGEKIVFVHGISCPGACFPSFMNALAKKGYRILIYDHYGRGYSDSPGVNYSQDLYVAQLAMLLQKIEWTSAHILGYSLGGAITAHFVAKFPKLAKSVMFIAPTGLMTKLPPISWILHVPILGPFIFYTFGVDVLCKLSQKNFVLDQHTNDNLTHLVKLNTFMIRYHPGYLRSYFSTVLHFKFGGNDEYFARIEKSHPNKTMAIWGTEDKVVPFIHAAELQHLMPSLKMVVKENCGHSIVAEFPEFCVESVDAFLSKNK</sequence>
<dbReference type="InterPro" id="IPR050266">
    <property type="entry name" value="AB_hydrolase_sf"/>
</dbReference>
<dbReference type="SUPFAM" id="SSF53474">
    <property type="entry name" value="alpha/beta-Hydrolases"/>
    <property type="match status" value="1"/>
</dbReference>
<dbReference type="InterPro" id="IPR000073">
    <property type="entry name" value="AB_hydrolase_1"/>
</dbReference>
<dbReference type="AlphaFoldDB" id="F4P5D6"/>
<dbReference type="OrthoDB" id="408373at2759"/>
<dbReference type="Pfam" id="PF00561">
    <property type="entry name" value="Abhydrolase_1"/>
    <property type="match status" value="1"/>
</dbReference>